<comment type="caution">
    <text evidence="2">The sequence shown here is derived from an EMBL/GenBank/DDBJ whole genome shotgun (WGS) entry which is preliminary data.</text>
</comment>
<feature type="transmembrane region" description="Helical" evidence="1">
    <location>
        <begin position="30"/>
        <end position="49"/>
    </location>
</feature>
<keyword evidence="3" id="KW-1185">Reference proteome</keyword>
<keyword evidence="1" id="KW-0472">Membrane</keyword>
<proteinExistence type="predicted"/>
<organism evidence="2 3">
    <name type="scientific">Marinobacter vinifirmus</name>
    <dbReference type="NCBI Taxonomy" id="355591"/>
    <lineage>
        <taxon>Bacteria</taxon>
        <taxon>Pseudomonadati</taxon>
        <taxon>Pseudomonadota</taxon>
        <taxon>Gammaproteobacteria</taxon>
        <taxon>Pseudomonadales</taxon>
        <taxon>Marinobacteraceae</taxon>
        <taxon>Marinobacter</taxon>
    </lineage>
</organism>
<accession>A0A7Z1DRH3</accession>
<dbReference type="EMBL" id="NEFY01000035">
    <property type="protein sequence ID" value="OZC34596.1"/>
    <property type="molecule type" value="Genomic_DNA"/>
</dbReference>
<keyword evidence="1" id="KW-1133">Transmembrane helix</keyword>
<name>A0A7Z1DRH3_9GAMM</name>
<dbReference type="RefSeq" id="WP_094626120.1">
    <property type="nucleotide sequence ID" value="NZ_NEFY01000035.1"/>
</dbReference>
<keyword evidence="1" id="KW-0812">Transmembrane</keyword>
<feature type="transmembrane region" description="Helical" evidence="1">
    <location>
        <begin position="7"/>
        <end position="24"/>
    </location>
</feature>
<evidence type="ECO:0000256" key="1">
    <source>
        <dbReference type="SAM" id="Phobius"/>
    </source>
</evidence>
<reference evidence="2 3" key="1">
    <citation type="submission" date="2017-06" db="EMBL/GenBank/DDBJ databases">
        <title>Draft genome sequence of the halophilic bacterium Marinobacter vinifirmus FB1.</title>
        <authorList>
            <person name="Stepanov V.G."/>
            <person name="Roberts D.J."/>
            <person name="Fox G.E."/>
        </authorList>
    </citation>
    <scope>NUCLEOTIDE SEQUENCE [LARGE SCALE GENOMIC DNA]</scope>
    <source>
        <strain evidence="2 3">FB1</strain>
    </source>
</reference>
<dbReference type="AlphaFoldDB" id="A0A7Z1DRH3"/>
<gene>
    <name evidence="2" type="ORF">B9Q17_10035</name>
</gene>
<evidence type="ECO:0000313" key="2">
    <source>
        <dbReference type="EMBL" id="OZC34596.1"/>
    </source>
</evidence>
<evidence type="ECO:0000313" key="3">
    <source>
        <dbReference type="Proteomes" id="UP000216984"/>
    </source>
</evidence>
<protein>
    <recommendedName>
        <fullName evidence="4">DUF2892 domain-containing protein</fullName>
    </recommendedName>
</protein>
<dbReference type="Proteomes" id="UP000216984">
    <property type="component" value="Unassembled WGS sequence"/>
</dbReference>
<sequence length="77" mass="8450">MKRDFNGLLNLLIGIFLLLIVGIYQSSMPVFVLVVVSVSGCVLIGREVWLHAGMLRWSLTPRAAEKGGLASYDGMQK</sequence>
<evidence type="ECO:0008006" key="4">
    <source>
        <dbReference type="Google" id="ProtNLM"/>
    </source>
</evidence>